<name>A0ABN3MCE7_9MICO</name>
<evidence type="ECO:0008006" key="3">
    <source>
        <dbReference type="Google" id="ProtNLM"/>
    </source>
</evidence>
<proteinExistence type="predicted"/>
<comment type="caution">
    <text evidence="1">The sequence shown here is derived from an EMBL/GenBank/DDBJ whole genome shotgun (WGS) entry which is preliminary data.</text>
</comment>
<dbReference type="Pfam" id="PF10604">
    <property type="entry name" value="Polyketide_cyc2"/>
    <property type="match status" value="1"/>
</dbReference>
<dbReference type="Gene3D" id="3.30.530.20">
    <property type="match status" value="1"/>
</dbReference>
<evidence type="ECO:0000313" key="1">
    <source>
        <dbReference type="EMBL" id="GAA2499392.1"/>
    </source>
</evidence>
<gene>
    <name evidence="1" type="ORF">GCM10009858_42160</name>
</gene>
<keyword evidence="2" id="KW-1185">Reference proteome</keyword>
<dbReference type="Proteomes" id="UP001500730">
    <property type="component" value="Unassembled WGS sequence"/>
</dbReference>
<dbReference type="SUPFAM" id="SSF55961">
    <property type="entry name" value="Bet v1-like"/>
    <property type="match status" value="1"/>
</dbReference>
<dbReference type="InterPro" id="IPR023393">
    <property type="entry name" value="START-like_dom_sf"/>
</dbReference>
<evidence type="ECO:0000313" key="2">
    <source>
        <dbReference type="Proteomes" id="UP001500730"/>
    </source>
</evidence>
<dbReference type="RefSeq" id="WP_344257067.1">
    <property type="nucleotide sequence ID" value="NZ_BAAARE010000026.1"/>
</dbReference>
<accession>A0ABN3MCE7</accession>
<dbReference type="InterPro" id="IPR019587">
    <property type="entry name" value="Polyketide_cyclase/dehydratase"/>
</dbReference>
<organism evidence="1 2">
    <name type="scientific">Terrabacter carboxydivorans</name>
    <dbReference type="NCBI Taxonomy" id="619730"/>
    <lineage>
        <taxon>Bacteria</taxon>
        <taxon>Bacillati</taxon>
        <taxon>Actinomycetota</taxon>
        <taxon>Actinomycetes</taxon>
        <taxon>Micrococcales</taxon>
        <taxon>Intrasporangiaceae</taxon>
        <taxon>Terrabacter</taxon>
    </lineage>
</organism>
<protein>
    <recommendedName>
        <fullName evidence="3">Polyketide cyclase</fullName>
    </recommendedName>
</protein>
<sequence length="144" mass="15461">MPAAQRTIVIDRPVEAVFSFFSDPSNDPRWRTHVKEIQAPPAMREGARIRQVVAGPGGRGIDADIEVTDYTPSSHYAFTVVAGPARPRGDFSFTSAGPASTSVTFSLSTDLSGFKKLLMSGAVQKSMDGEMAALDTAKRLLESE</sequence>
<dbReference type="EMBL" id="BAAARE010000026">
    <property type="protein sequence ID" value="GAA2499392.1"/>
    <property type="molecule type" value="Genomic_DNA"/>
</dbReference>
<reference evidence="1 2" key="1">
    <citation type="journal article" date="2019" name="Int. J. Syst. Evol. Microbiol.">
        <title>The Global Catalogue of Microorganisms (GCM) 10K type strain sequencing project: providing services to taxonomists for standard genome sequencing and annotation.</title>
        <authorList>
            <consortium name="The Broad Institute Genomics Platform"/>
            <consortium name="The Broad Institute Genome Sequencing Center for Infectious Disease"/>
            <person name="Wu L."/>
            <person name="Ma J."/>
        </authorList>
    </citation>
    <scope>NUCLEOTIDE SEQUENCE [LARGE SCALE GENOMIC DNA]</scope>
    <source>
        <strain evidence="1 2">JCM 16259</strain>
    </source>
</reference>